<proteinExistence type="inferred from homology"/>
<dbReference type="Gene3D" id="1.10.10.10">
    <property type="entry name" value="Winged helix-like DNA-binding domain superfamily/Winged helix DNA-binding domain"/>
    <property type="match status" value="1"/>
</dbReference>
<dbReference type="EMBL" id="CP132976">
    <property type="protein sequence ID" value="WMD18140.1"/>
    <property type="molecule type" value="Genomic_DNA"/>
</dbReference>
<dbReference type="NCBIfam" id="NF007232">
    <property type="entry name" value="PRK09651.1"/>
    <property type="match status" value="1"/>
</dbReference>
<dbReference type="CDD" id="cd06171">
    <property type="entry name" value="Sigma70_r4"/>
    <property type="match status" value="1"/>
</dbReference>
<reference evidence="7 8" key="1">
    <citation type="submission" date="2023-08" db="EMBL/GenBank/DDBJ databases">
        <title>Achromobacter seleniivolatilans sp. nov., isolated from seleniferous soil.</title>
        <authorList>
            <person name="Zhang S."/>
            <person name="Li K."/>
            <person name="Peng J."/>
            <person name="Zhao Q."/>
            <person name="Wang H."/>
            <person name="Guo Y."/>
        </authorList>
    </citation>
    <scope>NUCLEOTIDE SEQUENCE [LARGE SCALE GENOMIC DNA]</scope>
    <source>
        <strain evidence="7 8">R39</strain>
    </source>
</reference>
<dbReference type="InterPro" id="IPR013249">
    <property type="entry name" value="RNA_pol_sigma70_r4_t2"/>
</dbReference>
<gene>
    <name evidence="7" type="ORF">RAS12_15920</name>
</gene>
<evidence type="ECO:0000313" key="7">
    <source>
        <dbReference type="EMBL" id="WMD18140.1"/>
    </source>
</evidence>
<evidence type="ECO:0000256" key="1">
    <source>
        <dbReference type="ARBA" id="ARBA00010641"/>
    </source>
</evidence>
<dbReference type="InterPro" id="IPR036388">
    <property type="entry name" value="WH-like_DNA-bd_sf"/>
</dbReference>
<dbReference type="Gene3D" id="1.10.1740.10">
    <property type="match status" value="1"/>
</dbReference>
<evidence type="ECO:0000259" key="5">
    <source>
        <dbReference type="Pfam" id="PF04542"/>
    </source>
</evidence>
<dbReference type="RefSeq" id="WP_306936994.1">
    <property type="nucleotide sequence ID" value="NZ_CP132976.1"/>
</dbReference>
<evidence type="ECO:0000256" key="3">
    <source>
        <dbReference type="ARBA" id="ARBA00023082"/>
    </source>
</evidence>
<dbReference type="SUPFAM" id="SSF88946">
    <property type="entry name" value="Sigma2 domain of RNA polymerase sigma factors"/>
    <property type="match status" value="1"/>
</dbReference>
<comment type="similarity">
    <text evidence="1">Belongs to the sigma-70 factor family. ECF subfamily.</text>
</comment>
<dbReference type="SUPFAM" id="SSF88659">
    <property type="entry name" value="Sigma3 and sigma4 domains of RNA polymerase sigma factors"/>
    <property type="match status" value="1"/>
</dbReference>
<sequence length="165" mass="18719">MDVVQTLYAGHHGWLRNWLNKRLGNTADAADLAQDTFTRILEARRRSGALELKLLEPRAYLTTVAKHVLCNFHRRQSLERAWQEALALMPEATTPSPEQRLLILETLNQIDAMLDGLPAKARTAFLMAQLDGLTYRQIAEAMGITDRTVRRYMAQAFEQCLLLAA</sequence>
<evidence type="ECO:0000313" key="8">
    <source>
        <dbReference type="Proteomes" id="UP001234798"/>
    </source>
</evidence>
<dbReference type="Pfam" id="PF08281">
    <property type="entry name" value="Sigma70_r4_2"/>
    <property type="match status" value="1"/>
</dbReference>
<keyword evidence="3" id="KW-0731">Sigma factor</keyword>
<dbReference type="Pfam" id="PF04542">
    <property type="entry name" value="Sigma70_r2"/>
    <property type="match status" value="1"/>
</dbReference>
<name>A0ABY9LU46_9BURK</name>
<accession>A0ABY9LU46</accession>
<dbReference type="InterPro" id="IPR013324">
    <property type="entry name" value="RNA_pol_sigma_r3/r4-like"/>
</dbReference>
<dbReference type="NCBIfam" id="NF009180">
    <property type="entry name" value="PRK12528.1"/>
    <property type="match status" value="1"/>
</dbReference>
<dbReference type="PANTHER" id="PTHR43133:SF63">
    <property type="entry name" value="RNA POLYMERASE SIGMA FACTOR FECI-RELATED"/>
    <property type="match status" value="1"/>
</dbReference>
<organism evidence="7 8">
    <name type="scientific">Achromobacter seleniivolatilans</name>
    <dbReference type="NCBI Taxonomy" id="3047478"/>
    <lineage>
        <taxon>Bacteria</taxon>
        <taxon>Pseudomonadati</taxon>
        <taxon>Pseudomonadota</taxon>
        <taxon>Betaproteobacteria</taxon>
        <taxon>Burkholderiales</taxon>
        <taxon>Alcaligenaceae</taxon>
        <taxon>Achromobacter</taxon>
    </lineage>
</organism>
<dbReference type="InterPro" id="IPR007627">
    <property type="entry name" value="RNA_pol_sigma70_r2"/>
</dbReference>
<dbReference type="PANTHER" id="PTHR43133">
    <property type="entry name" value="RNA POLYMERASE ECF-TYPE SIGMA FACTO"/>
    <property type="match status" value="1"/>
</dbReference>
<dbReference type="InterPro" id="IPR014284">
    <property type="entry name" value="RNA_pol_sigma-70_dom"/>
</dbReference>
<dbReference type="NCBIfam" id="TIGR02937">
    <property type="entry name" value="sigma70-ECF"/>
    <property type="match status" value="1"/>
</dbReference>
<protein>
    <submittedName>
        <fullName evidence="7">Sigma-70 family RNA polymerase sigma factor</fullName>
    </submittedName>
</protein>
<evidence type="ECO:0000256" key="2">
    <source>
        <dbReference type="ARBA" id="ARBA00023015"/>
    </source>
</evidence>
<keyword evidence="2" id="KW-0805">Transcription regulation</keyword>
<keyword evidence="8" id="KW-1185">Reference proteome</keyword>
<feature type="domain" description="RNA polymerase sigma factor 70 region 4 type 2" evidence="6">
    <location>
        <begin position="108"/>
        <end position="160"/>
    </location>
</feature>
<evidence type="ECO:0000259" key="6">
    <source>
        <dbReference type="Pfam" id="PF08281"/>
    </source>
</evidence>
<dbReference type="InterPro" id="IPR039425">
    <property type="entry name" value="RNA_pol_sigma-70-like"/>
</dbReference>
<keyword evidence="4" id="KW-0804">Transcription</keyword>
<feature type="domain" description="RNA polymerase sigma-70 region 2" evidence="5">
    <location>
        <begin position="7"/>
        <end position="77"/>
    </location>
</feature>
<dbReference type="InterPro" id="IPR013325">
    <property type="entry name" value="RNA_pol_sigma_r2"/>
</dbReference>
<dbReference type="Proteomes" id="UP001234798">
    <property type="component" value="Chromosome"/>
</dbReference>
<evidence type="ECO:0000256" key="4">
    <source>
        <dbReference type="ARBA" id="ARBA00023163"/>
    </source>
</evidence>